<accession>A0AA49GDJ9</accession>
<organism evidence="1">
    <name type="scientific">Marivirga arenosa</name>
    <dbReference type="NCBI Taxonomy" id="3059076"/>
    <lineage>
        <taxon>Bacteria</taxon>
        <taxon>Pseudomonadati</taxon>
        <taxon>Bacteroidota</taxon>
        <taxon>Cytophagia</taxon>
        <taxon>Cytophagales</taxon>
        <taxon>Marivirgaceae</taxon>
        <taxon>Marivirga</taxon>
    </lineage>
</organism>
<dbReference type="EMBL" id="CP129968">
    <property type="protein sequence ID" value="WKK79942.1"/>
    <property type="molecule type" value="Genomic_DNA"/>
</dbReference>
<dbReference type="AlphaFoldDB" id="A0AA49GDJ9"/>
<sequence length="88" mass="10295">MEFIHFARKEAIASKITEEAATLKIDSLFLQFDQMLENGEYHFKNNTLFYMDLEGGNLVKRRALLTMTNEMLTFKEIGKAFERQAQIN</sequence>
<dbReference type="RefSeq" id="WP_302124242.1">
    <property type="nucleotide sequence ID" value="NZ_CP129968.2"/>
</dbReference>
<proteinExistence type="predicted"/>
<reference evidence="1" key="1">
    <citation type="submission" date="2023-08" db="EMBL/GenBank/DDBJ databases">
        <title>Comparative genomics and taxonomic characterization of three novel marine species of genus Marivirga.</title>
        <authorList>
            <person name="Muhammad N."/>
            <person name="Kim S.-G."/>
        </authorList>
    </citation>
    <scope>NUCLEOTIDE SEQUENCE</scope>
    <source>
        <strain evidence="1">BKB1-2</strain>
    </source>
</reference>
<name>A0AA49GDJ9_9BACT</name>
<gene>
    <name evidence="1" type="ORF">QYS47_22200</name>
</gene>
<dbReference type="Proteomes" id="UP001232019">
    <property type="component" value="Chromosome"/>
</dbReference>
<protein>
    <submittedName>
        <fullName evidence="1">Uncharacterized protein</fullName>
    </submittedName>
</protein>
<evidence type="ECO:0000313" key="1">
    <source>
        <dbReference type="EMBL" id="WKK79942.1"/>
    </source>
</evidence>
<dbReference type="KEGG" id="marp:QYS47_22200"/>